<dbReference type="NCBIfam" id="TIGR01575">
    <property type="entry name" value="rimI"/>
    <property type="match status" value="1"/>
</dbReference>
<dbReference type="Gene3D" id="3.40.630.30">
    <property type="match status" value="1"/>
</dbReference>
<protein>
    <submittedName>
        <fullName evidence="4">Unannotated protein</fullName>
    </submittedName>
</protein>
<dbReference type="PANTHER" id="PTHR43877:SF2">
    <property type="entry name" value="AMINOALKYLPHOSPHONATE N-ACETYLTRANSFERASE-RELATED"/>
    <property type="match status" value="1"/>
</dbReference>
<organism evidence="4">
    <name type="scientific">freshwater metagenome</name>
    <dbReference type="NCBI Taxonomy" id="449393"/>
    <lineage>
        <taxon>unclassified sequences</taxon>
        <taxon>metagenomes</taxon>
        <taxon>ecological metagenomes</taxon>
    </lineage>
</organism>
<sequence>MTITFREAINLDIPVLVSLERQLFLHDPWTLAQFKEEFAGVPKTRYFVVAKDSDQEIVGYAGVLAVAPGVTADILTIAVIPSYRRQGIAHEFLLLLEKWSRDREAPAIMLEVAIDNLDAIALYESAGYEKISTRKDYYGPALDAFVMRKEFS</sequence>
<dbReference type="InterPro" id="IPR050832">
    <property type="entry name" value="Bact_Acetyltransf"/>
</dbReference>
<keyword evidence="2" id="KW-0012">Acyltransferase</keyword>
<gene>
    <name evidence="4" type="ORF">UFOPK3554_01028</name>
</gene>
<evidence type="ECO:0000259" key="3">
    <source>
        <dbReference type="PROSITE" id="PS51186"/>
    </source>
</evidence>
<dbReference type="CDD" id="cd04301">
    <property type="entry name" value="NAT_SF"/>
    <property type="match status" value="1"/>
</dbReference>
<dbReference type="PANTHER" id="PTHR43877">
    <property type="entry name" value="AMINOALKYLPHOSPHONATE N-ACETYLTRANSFERASE-RELATED-RELATED"/>
    <property type="match status" value="1"/>
</dbReference>
<name>A0A6J7Y1D5_9ZZZZ</name>
<dbReference type="AlphaFoldDB" id="A0A6J7Y1D5"/>
<keyword evidence="1" id="KW-0808">Transferase</keyword>
<feature type="domain" description="N-acetyltransferase" evidence="3">
    <location>
        <begin position="3"/>
        <end position="152"/>
    </location>
</feature>
<reference evidence="4" key="1">
    <citation type="submission" date="2020-05" db="EMBL/GenBank/DDBJ databases">
        <authorList>
            <person name="Chiriac C."/>
            <person name="Salcher M."/>
            <person name="Ghai R."/>
            <person name="Kavagutti S V."/>
        </authorList>
    </citation>
    <scope>NUCLEOTIDE SEQUENCE</scope>
</reference>
<evidence type="ECO:0000313" key="4">
    <source>
        <dbReference type="EMBL" id="CAB5240746.1"/>
    </source>
</evidence>
<proteinExistence type="predicted"/>
<dbReference type="PROSITE" id="PS51186">
    <property type="entry name" value="GNAT"/>
    <property type="match status" value="1"/>
</dbReference>
<accession>A0A6J7Y1D5</accession>
<evidence type="ECO:0000256" key="2">
    <source>
        <dbReference type="ARBA" id="ARBA00023315"/>
    </source>
</evidence>
<dbReference type="Pfam" id="PF00583">
    <property type="entry name" value="Acetyltransf_1"/>
    <property type="match status" value="1"/>
</dbReference>
<dbReference type="InterPro" id="IPR006464">
    <property type="entry name" value="AcTrfase_RimI/Ard1"/>
</dbReference>
<dbReference type="GO" id="GO:0008080">
    <property type="term" value="F:N-acetyltransferase activity"/>
    <property type="evidence" value="ECO:0007669"/>
    <property type="project" value="InterPro"/>
</dbReference>
<dbReference type="InterPro" id="IPR000182">
    <property type="entry name" value="GNAT_dom"/>
</dbReference>
<dbReference type="EMBL" id="CAFBSG010000016">
    <property type="protein sequence ID" value="CAB5240746.1"/>
    <property type="molecule type" value="Genomic_DNA"/>
</dbReference>
<evidence type="ECO:0000256" key="1">
    <source>
        <dbReference type="ARBA" id="ARBA00022679"/>
    </source>
</evidence>
<dbReference type="InterPro" id="IPR016181">
    <property type="entry name" value="Acyl_CoA_acyltransferase"/>
</dbReference>
<dbReference type="SUPFAM" id="SSF55729">
    <property type="entry name" value="Acyl-CoA N-acyltransferases (Nat)"/>
    <property type="match status" value="1"/>
</dbReference>